<feature type="compositionally biased region" description="Polar residues" evidence="1">
    <location>
        <begin position="47"/>
        <end position="62"/>
    </location>
</feature>
<sequence length="156" mass="16587">MHSFNRRQLLVTTILTLSVFAGFATGQTLLPLNGQNAEQIKSDDMACQNQTTSATTPATEQPQGGRLAGAVKGGLVGAAAAEVRGNQYEAYDRLDDDVQQEYRQENARDAAAVGAVIGGRHQRKERRAEQVAAPAATTSSQAYISCMQGKGYSVTP</sequence>
<evidence type="ECO:0000256" key="1">
    <source>
        <dbReference type="SAM" id="MobiDB-lite"/>
    </source>
</evidence>
<name>A0A6S5C7U1_AERVE</name>
<dbReference type="EMBL" id="AP022038">
    <property type="protein sequence ID" value="BBR38608.1"/>
    <property type="molecule type" value="Genomic_DNA"/>
</dbReference>
<reference evidence="2 3" key="1">
    <citation type="submission" date="2019-12" db="EMBL/GenBank/DDBJ databases">
        <title>complete genome sequences of Aeromonas veronii str. WP3-W19-ESBL-03 isolated from wastewater treatment plant effluent.</title>
        <authorList>
            <person name="Sekizuka T."/>
            <person name="Itokawa K."/>
            <person name="Yatsu K."/>
            <person name="Inamine Y."/>
            <person name="Kuroda M."/>
        </authorList>
    </citation>
    <scope>NUCLEOTIDE SEQUENCE [LARGE SCALE GENOMIC DNA]</scope>
    <source>
        <strain evidence="2 3">WP3-W19-ESBL-03</strain>
    </source>
</reference>
<dbReference type="RefSeq" id="WP_182939097.1">
    <property type="nucleotide sequence ID" value="NZ_AP022038.1"/>
</dbReference>
<evidence type="ECO:0000313" key="3">
    <source>
        <dbReference type="Proteomes" id="UP000515442"/>
    </source>
</evidence>
<proteinExistence type="predicted"/>
<evidence type="ECO:0000313" key="2">
    <source>
        <dbReference type="EMBL" id="BBR38608.1"/>
    </source>
</evidence>
<dbReference type="AlphaFoldDB" id="A0A6S5C7U1"/>
<evidence type="ECO:0008006" key="4">
    <source>
        <dbReference type="Google" id="ProtNLM"/>
    </source>
</evidence>
<dbReference type="Proteomes" id="UP000515442">
    <property type="component" value="Chromosome"/>
</dbReference>
<feature type="region of interest" description="Disordered" evidence="1">
    <location>
        <begin position="46"/>
        <end position="66"/>
    </location>
</feature>
<organism evidence="2 3">
    <name type="scientific">Aeromonas veronii</name>
    <dbReference type="NCBI Taxonomy" id="654"/>
    <lineage>
        <taxon>Bacteria</taxon>
        <taxon>Pseudomonadati</taxon>
        <taxon>Pseudomonadota</taxon>
        <taxon>Gammaproteobacteria</taxon>
        <taxon>Aeromonadales</taxon>
        <taxon>Aeromonadaceae</taxon>
        <taxon>Aeromonas</taxon>
    </lineage>
</organism>
<gene>
    <name evidence="2" type="ORF">WP3W19E03_11330</name>
</gene>
<accession>A0A6S5C7U1</accession>
<protein>
    <recommendedName>
        <fullName evidence="4">YMGG-like Gly-zipper domain-containing protein</fullName>
    </recommendedName>
</protein>